<name>A0A4Q2ALZ0_9LACO</name>
<dbReference type="Gene3D" id="3.40.50.2000">
    <property type="entry name" value="Glycogen Phosphorylase B"/>
    <property type="match status" value="2"/>
</dbReference>
<evidence type="ECO:0000259" key="1">
    <source>
        <dbReference type="Pfam" id="PF00534"/>
    </source>
</evidence>
<evidence type="ECO:0000259" key="2">
    <source>
        <dbReference type="Pfam" id="PF13439"/>
    </source>
</evidence>
<dbReference type="EMBL" id="QZFR01000058">
    <property type="protein sequence ID" value="RXV70638.1"/>
    <property type="molecule type" value="Genomic_DNA"/>
</dbReference>
<protein>
    <submittedName>
        <fullName evidence="3">Glycosyltransferase</fullName>
    </submittedName>
</protein>
<sequence>MLNVHMYSSATKVKGQGVGSAYTELIKLLEKYYPEQLAITINEFSPADISHYHTIDLKFFFSTFSKRRGKKVGYVHFLPETLEGSLKLPWIARKVLYRYVIAFYKRMDALVVVNPTFIPKLEAYGIAREKITYIPNFVSKKEFHPIASEEKKQLRVKKKLPTDKFLIVGVGQIQERKGVFDFIELAKRNPEFEFVWVGGFSFGVITDGYAELKKVVDDPPENLHFPGIVERTEMCEYYNLADVFLLPSYNELFPMSVLEAFSCETPVVLRELELYEGVIAGYYAGCADIDEMEKKLKKLAKDPAVLAKLRERAKAAAKFYSEDRLALIWLDYYKKQAGKV</sequence>
<dbReference type="OrthoDB" id="9802525at2"/>
<evidence type="ECO:0000313" key="4">
    <source>
        <dbReference type="EMBL" id="TGY55615.1"/>
    </source>
</evidence>
<dbReference type="Proteomes" id="UP000289316">
    <property type="component" value="Unassembled WGS sequence"/>
</dbReference>
<dbReference type="PANTHER" id="PTHR45947">
    <property type="entry name" value="SULFOQUINOVOSYL TRANSFERASE SQD2"/>
    <property type="match status" value="1"/>
</dbReference>
<dbReference type="InterPro" id="IPR028098">
    <property type="entry name" value="Glyco_trans_4-like_N"/>
</dbReference>
<evidence type="ECO:0000313" key="6">
    <source>
        <dbReference type="Proteomes" id="UP000306855"/>
    </source>
</evidence>
<dbReference type="PANTHER" id="PTHR45947:SF3">
    <property type="entry name" value="SULFOQUINOVOSYL TRANSFERASE SQD2"/>
    <property type="match status" value="1"/>
</dbReference>
<reference evidence="4 6" key="2">
    <citation type="submission" date="2019-04" db="EMBL/GenBank/DDBJ databases">
        <title>Microbes associate with the intestines of laboratory mice.</title>
        <authorList>
            <person name="Navarre W."/>
            <person name="Wong E."/>
            <person name="Huang K."/>
            <person name="Tropini C."/>
            <person name="Ng K."/>
            <person name="Yu B."/>
        </authorList>
    </citation>
    <scope>NUCLEOTIDE SEQUENCE [LARGE SCALE GENOMIC DNA]</scope>
    <source>
        <strain evidence="4 6">NM26_J9</strain>
    </source>
</reference>
<comment type="caution">
    <text evidence="3">The sequence shown here is derived from an EMBL/GenBank/DDBJ whole genome shotgun (WGS) entry which is preliminary data.</text>
</comment>
<dbReference type="AlphaFoldDB" id="A0A4Q2ALZ0"/>
<evidence type="ECO:0000313" key="3">
    <source>
        <dbReference type="EMBL" id="RXV70638.1"/>
    </source>
</evidence>
<dbReference type="EMBL" id="SRYK01000019">
    <property type="protein sequence ID" value="TGY55615.1"/>
    <property type="molecule type" value="Genomic_DNA"/>
</dbReference>
<organism evidence="3 5">
    <name type="scientific">Ligilactobacillus murinus</name>
    <dbReference type="NCBI Taxonomy" id="1622"/>
    <lineage>
        <taxon>Bacteria</taxon>
        <taxon>Bacillati</taxon>
        <taxon>Bacillota</taxon>
        <taxon>Bacilli</taxon>
        <taxon>Lactobacillales</taxon>
        <taxon>Lactobacillaceae</taxon>
        <taxon>Ligilactobacillus</taxon>
    </lineage>
</organism>
<reference evidence="3 5" key="1">
    <citation type="submission" date="2018-09" db="EMBL/GenBank/DDBJ databases">
        <title>Murine metabolic-syndrome-specific gut microbial biobank.</title>
        <authorList>
            <person name="Liu C."/>
        </authorList>
    </citation>
    <scope>NUCLEOTIDE SEQUENCE [LARGE SCALE GENOMIC DNA]</scope>
    <source>
        <strain evidence="3 5">C-30</strain>
    </source>
</reference>
<dbReference type="Pfam" id="PF13439">
    <property type="entry name" value="Glyco_transf_4"/>
    <property type="match status" value="1"/>
</dbReference>
<proteinExistence type="predicted"/>
<feature type="domain" description="Glycosyl transferase family 1" evidence="1">
    <location>
        <begin position="151"/>
        <end position="314"/>
    </location>
</feature>
<dbReference type="Pfam" id="PF00534">
    <property type="entry name" value="Glycos_transf_1"/>
    <property type="match status" value="1"/>
</dbReference>
<dbReference type="RefSeq" id="WP_004051510.1">
    <property type="nucleotide sequence ID" value="NZ_BDFM01000031.1"/>
</dbReference>
<dbReference type="CDD" id="cd03801">
    <property type="entry name" value="GT4_PimA-like"/>
    <property type="match status" value="1"/>
</dbReference>
<gene>
    <name evidence="3" type="ORF">D6C19_07945</name>
    <name evidence="4" type="ORF">E5340_05130</name>
</gene>
<evidence type="ECO:0000313" key="5">
    <source>
        <dbReference type="Proteomes" id="UP000289316"/>
    </source>
</evidence>
<dbReference type="GO" id="GO:0016757">
    <property type="term" value="F:glycosyltransferase activity"/>
    <property type="evidence" value="ECO:0007669"/>
    <property type="project" value="InterPro"/>
</dbReference>
<dbReference type="InterPro" id="IPR001296">
    <property type="entry name" value="Glyco_trans_1"/>
</dbReference>
<dbReference type="InterPro" id="IPR050194">
    <property type="entry name" value="Glycosyltransferase_grp1"/>
</dbReference>
<accession>A0A4Q2ALZ0</accession>
<feature type="domain" description="Glycosyltransferase subfamily 4-like N-terminal" evidence="2">
    <location>
        <begin position="41"/>
        <end position="139"/>
    </location>
</feature>
<dbReference type="Proteomes" id="UP000306855">
    <property type="component" value="Unassembled WGS sequence"/>
</dbReference>
<keyword evidence="3" id="KW-0808">Transferase</keyword>
<dbReference type="SUPFAM" id="SSF53756">
    <property type="entry name" value="UDP-Glycosyltransferase/glycogen phosphorylase"/>
    <property type="match status" value="1"/>
</dbReference>